<dbReference type="Proteomes" id="UP000004995">
    <property type="component" value="Unassembled WGS sequence"/>
</dbReference>
<sequence length="54" mass="5512">MRLSRKMEYLNCAPASRSARGPPAAVAIICRSCHGGADAYGGRGAAQVRPAAPA</sequence>
<dbReference type="EMBL" id="AGNK02000376">
    <property type="status" value="NOT_ANNOTATED_CDS"/>
    <property type="molecule type" value="Genomic_DNA"/>
</dbReference>
<organism evidence="1 2">
    <name type="scientific">Setaria italica</name>
    <name type="common">Foxtail millet</name>
    <name type="synonym">Panicum italicum</name>
    <dbReference type="NCBI Taxonomy" id="4555"/>
    <lineage>
        <taxon>Eukaryota</taxon>
        <taxon>Viridiplantae</taxon>
        <taxon>Streptophyta</taxon>
        <taxon>Embryophyta</taxon>
        <taxon>Tracheophyta</taxon>
        <taxon>Spermatophyta</taxon>
        <taxon>Magnoliopsida</taxon>
        <taxon>Liliopsida</taxon>
        <taxon>Poales</taxon>
        <taxon>Poaceae</taxon>
        <taxon>PACMAD clade</taxon>
        <taxon>Panicoideae</taxon>
        <taxon>Panicodae</taxon>
        <taxon>Paniceae</taxon>
        <taxon>Cenchrinae</taxon>
        <taxon>Setaria</taxon>
    </lineage>
</organism>
<accession>K3Z1F7</accession>
<proteinExistence type="predicted"/>
<dbReference type="Gramene" id="KQL29934">
    <property type="protein sequence ID" value="KQL29934"/>
    <property type="gene ID" value="SETIT_020375mg"/>
</dbReference>
<keyword evidence="2" id="KW-1185">Reference proteome</keyword>
<reference evidence="2" key="1">
    <citation type="journal article" date="2012" name="Nat. Biotechnol.">
        <title>Reference genome sequence of the model plant Setaria.</title>
        <authorList>
            <person name="Bennetzen J.L."/>
            <person name="Schmutz J."/>
            <person name="Wang H."/>
            <person name="Percifield R."/>
            <person name="Hawkins J."/>
            <person name="Pontaroli A.C."/>
            <person name="Estep M."/>
            <person name="Feng L."/>
            <person name="Vaughn J.N."/>
            <person name="Grimwood J."/>
            <person name="Jenkins J."/>
            <person name="Barry K."/>
            <person name="Lindquist E."/>
            <person name="Hellsten U."/>
            <person name="Deshpande S."/>
            <person name="Wang X."/>
            <person name="Wu X."/>
            <person name="Mitros T."/>
            <person name="Triplett J."/>
            <person name="Yang X."/>
            <person name="Ye C.Y."/>
            <person name="Mauro-Herrera M."/>
            <person name="Wang L."/>
            <person name="Li P."/>
            <person name="Sharma M."/>
            <person name="Sharma R."/>
            <person name="Ronald P.C."/>
            <person name="Panaud O."/>
            <person name="Kellogg E.A."/>
            <person name="Brutnell T.P."/>
            <person name="Doust A.N."/>
            <person name="Tuskan G.A."/>
            <person name="Rokhsar D."/>
            <person name="Devos K.M."/>
        </authorList>
    </citation>
    <scope>NUCLEOTIDE SEQUENCE [LARGE SCALE GENOMIC DNA]</scope>
    <source>
        <strain evidence="2">cv. Yugu1</strain>
    </source>
</reference>
<protein>
    <submittedName>
        <fullName evidence="1">Uncharacterized protein</fullName>
    </submittedName>
</protein>
<reference evidence="1" key="2">
    <citation type="submission" date="2018-08" db="UniProtKB">
        <authorList>
            <consortium name="EnsemblPlants"/>
        </authorList>
    </citation>
    <scope>IDENTIFICATION</scope>
    <source>
        <strain evidence="1">Yugu1</strain>
    </source>
</reference>
<evidence type="ECO:0000313" key="2">
    <source>
        <dbReference type="Proteomes" id="UP000004995"/>
    </source>
</evidence>
<dbReference type="HOGENOM" id="CLU_3053945_0_0_1"/>
<name>K3Z1F7_SETIT</name>
<dbReference type="AlphaFoldDB" id="K3Z1F7"/>
<dbReference type="InParanoid" id="K3Z1F7"/>
<dbReference type="EnsemblPlants" id="KQL29934">
    <property type="protein sequence ID" value="KQL29934"/>
    <property type="gene ID" value="SETIT_020375mg"/>
</dbReference>
<evidence type="ECO:0000313" key="1">
    <source>
        <dbReference type="EnsemblPlants" id="KQL29934"/>
    </source>
</evidence>